<evidence type="ECO:0000313" key="3">
    <source>
        <dbReference type="Proteomes" id="UP000239576"/>
    </source>
</evidence>
<keyword evidence="1" id="KW-0812">Transmembrane</keyword>
<gene>
    <name evidence="2" type="ORF">C7B82_17535</name>
</gene>
<evidence type="ECO:0000313" key="2">
    <source>
        <dbReference type="EMBL" id="PSB26964.1"/>
    </source>
</evidence>
<dbReference type="RefSeq" id="WP_106257582.1">
    <property type="nucleotide sequence ID" value="NZ_CAWNSW010000133.1"/>
</dbReference>
<keyword evidence="1" id="KW-0472">Membrane</keyword>
<sequence length="225" mass="25629">MTKLLRTAIDNAGSNLVRYAVIFGATLCLVGVVSTLVQTLLPLLQILVPLLAVWWLWQRYRKVQNRQQKHLHTTFYRLLQEHQGRMTLLDFAMTAEIPAIAARYYLDNRAKEFAARFEVTEQGDVVYVFSTLQFSRMQPSPTATPVASEDSMNELQRSKALSQAELAKRLGVAAKTVSRKKHLSTLSDWTQTRDPNGVSWSYDAQAQRFFPVSDRPSAQSETEHR</sequence>
<reference evidence="3" key="1">
    <citation type="submission" date="2018-02" db="EMBL/GenBank/DDBJ databases">
        <authorList>
            <person name="Moore K."/>
            <person name="Momper L."/>
        </authorList>
    </citation>
    <scope>NUCLEOTIDE SEQUENCE [LARGE SCALE GENOMIC DNA]</scope>
    <source>
        <strain evidence="3">ULC18</strain>
    </source>
</reference>
<dbReference type="Proteomes" id="UP000239576">
    <property type="component" value="Unassembled WGS sequence"/>
</dbReference>
<keyword evidence="3" id="KW-1185">Reference proteome</keyword>
<evidence type="ECO:0000256" key="1">
    <source>
        <dbReference type="SAM" id="Phobius"/>
    </source>
</evidence>
<proteinExistence type="predicted"/>
<dbReference type="AlphaFoldDB" id="A0A2T1E2W8"/>
<feature type="transmembrane region" description="Helical" evidence="1">
    <location>
        <begin position="40"/>
        <end position="57"/>
    </location>
</feature>
<keyword evidence="1" id="KW-1133">Transmembrane helix</keyword>
<reference evidence="2 3" key="2">
    <citation type="submission" date="2018-03" db="EMBL/GenBank/DDBJ databases">
        <title>The ancient ancestry and fast evolution of plastids.</title>
        <authorList>
            <person name="Moore K.R."/>
            <person name="Magnabosco C."/>
            <person name="Momper L."/>
            <person name="Gold D.A."/>
            <person name="Bosak T."/>
            <person name="Fournier G.P."/>
        </authorList>
    </citation>
    <scope>NUCLEOTIDE SEQUENCE [LARGE SCALE GENOMIC DNA]</scope>
    <source>
        <strain evidence="2 3">ULC18</strain>
    </source>
</reference>
<protein>
    <submittedName>
        <fullName evidence="2">Uncharacterized protein</fullName>
    </submittedName>
</protein>
<accession>A0A2T1E2W8</accession>
<feature type="transmembrane region" description="Helical" evidence="1">
    <location>
        <begin position="16"/>
        <end position="34"/>
    </location>
</feature>
<comment type="caution">
    <text evidence="2">The sequence shown here is derived from an EMBL/GenBank/DDBJ whole genome shotgun (WGS) entry which is preliminary data.</text>
</comment>
<dbReference type="OrthoDB" id="490216at2"/>
<organism evidence="2 3">
    <name type="scientific">Stenomitos frigidus ULC18</name>
    <dbReference type="NCBI Taxonomy" id="2107698"/>
    <lineage>
        <taxon>Bacteria</taxon>
        <taxon>Bacillati</taxon>
        <taxon>Cyanobacteriota</taxon>
        <taxon>Cyanophyceae</taxon>
        <taxon>Leptolyngbyales</taxon>
        <taxon>Leptolyngbyaceae</taxon>
        <taxon>Stenomitos</taxon>
    </lineage>
</organism>
<dbReference type="EMBL" id="PVWK01000098">
    <property type="protein sequence ID" value="PSB26964.1"/>
    <property type="molecule type" value="Genomic_DNA"/>
</dbReference>
<name>A0A2T1E2W8_9CYAN</name>